<organism evidence="5 6">
    <name type="scientific">Penaeus vannamei</name>
    <name type="common">Whiteleg shrimp</name>
    <name type="synonym">Litopenaeus vannamei</name>
    <dbReference type="NCBI Taxonomy" id="6689"/>
    <lineage>
        <taxon>Eukaryota</taxon>
        <taxon>Metazoa</taxon>
        <taxon>Ecdysozoa</taxon>
        <taxon>Arthropoda</taxon>
        <taxon>Crustacea</taxon>
        <taxon>Multicrustacea</taxon>
        <taxon>Malacostraca</taxon>
        <taxon>Eumalacostraca</taxon>
        <taxon>Eucarida</taxon>
        <taxon>Decapoda</taxon>
        <taxon>Dendrobranchiata</taxon>
        <taxon>Penaeoidea</taxon>
        <taxon>Penaeidae</taxon>
        <taxon>Penaeus</taxon>
    </lineage>
</organism>
<dbReference type="PANTHER" id="PTHR48043">
    <property type="entry name" value="EG:EG0003.4 PROTEIN-RELATED"/>
    <property type="match status" value="1"/>
</dbReference>
<keyword evidence="4" id="KW-1133">Transmembrane helix</keyword>
<sequence>MRKTRIEASDIWRQVARDERVLYRWRQDPAVWTRWPLRSRLKGTGRLGLRVRSFLAHKMNLRALSCWLAVAVCATSTGVAGGVGAVVEDLPPPEKSYRILMLLPISCSSDVEVFMSYAEALAYRGHRIVMLVNQPPERKNYNVFQLFHELDHFRHDQLDAFESPDGVLDLASRDKLVSFTREFYKQREVKTLYQMRKKFDLIVVHQMLSEVVYPFLHEMPFITFSTSGIDPQQSATLGNVLNPALDTEPLLQPLDALKRFQRTLADGLRLWYRKYWTVVPAVQKEIAALFPRLPPLLDLERNQSLALVNSHFSLGSSLPLLPSQVEVGGIHCRPGQPLDEDSWISGAGEAGVIYLSLGSVGRATSLPSKYRQVLTRALGKLEQRVVWKYKGEVEEDLPDNVLVRDSPTCQSLRQPRRLPQSSGSRLSVTLKPVLALPISTQQTKGAAVVRNTGLGLSLAWEELTEDLLVRTLREVVENPRYQKTASETASALHDRLHTPLDLAVFWTEYVVRQEGAPRLRSPAAALSRFQTVICFE</sequence>
<dbReference type="Gene3D" id="3.40.50.2000">
    <property type="entry name" value="Glycogen Phosphorylase B"/>
    <property type="match status" value="2"/>
</dbReference>
<dbReference type="SUPFAM" id="SSF53756">
    <property type="entry name" value="UDP-Glycosyltransferase/glycogen phosphorylase"/>
    <property type="match status" value="1"/>
</dbReference>
<accession>A0A423TWW8</accession>
<dbReference type="CDD" id="cd03784">
    <property type="entry name" value="GT1_Gtf-like"/>
    <property type="match status" value="1"/>
</dbReference>
<dbReference type="PANTHER" id="PTHR48043:SF159">
    <property type="entry name" value="EG:EG0003.4 PROTEIN-RELATED"/>
    <property type="match status" value="1"/>
</dbReference>
<evidence type="ECO:0000256" key="1">
    <source>
        <dbReference type="ARBA" id="ARBA00009995"/>
    </source>
</evidence>
<dbReference type="OrthoDB" id="5835829at2759"/>
<name>A0A423TWW8_PENVA</name>
<comment type="similarity">
    <text evidence="1">Belongs to the UDP-glycosyltransferase family.</text>
</comment>
<dbReference type="InterPro" id="IPR002213">
    <property type="entry name" value="UDP_glucos_trans"/>
</dbReference>
<comment type="caution">
    <text evidence="5">The sequence shown here is derived from an EMBL/GenBank/DDBJ whole genome shotgun (WGS) entry which is preliminary data.</text>
</comment>
<keyword evidence="4" id="KW-0812">Transmembrane</keyword>
<evidence type="ECO:0000313" key="5">
    <source>
        <dbReference type="EMBL" id="ROT80959.1"/>
    </source>
</evidence>
<dbReference type="InterPro" id="IPR050271">
    <property type="entry name" value="UDP-glycosyltransferase"/>
</dbReference>
<evidence type="ECO:0000313" key="6">
    <source>
        <dbReference type="Proteomes" id="UP000283509"/>
    </source>
</evidence>
<keyword evidence="4" id="KW-0472">Membrane</keyword>
<gene>
    <name evidence="5" type="ORF">C7M84_000280</name>
</gene>
<reference evidence="5 6" key="2">
    <citation type="submission" date="2019-01" db="EMBL/GenBank/DDBJ databases">
        <title>The decoding of complex shrimp genome reveals the adaptation for benthos swimmer, frequently molting mechanism and breeding impact on genome.</title>
        <authorList>
            <person name="Sun Y."/>
            <person name="Gao Y."/>
            <person name="Yu Y."/>
        </authorList>
    </citation>
    <scope>NUCLEOTIDE SEQUENCE [LARGE SCALE GENOMIC DNA]</scope>
    <source>
        <tissue evidence="5">Muscle</tissue>
    </source>
</reference>
<evidence type="ECO:0000256" key="3">
    <source>
        <dbReference type="ARBA" id="ARBA00022679"/>
    </source>
</evidence>
<keyword evidence="3 5" id="KW-0808">Transferase</keyword>
<dbReference type="Pfam" id="PF00201">
    <property type="entry name" value="UDPGT"/>
    <property type="match status" value="1"/>
</dbReference>
<reference evidence="5 6" key="1">
    <citation type="submission" date="2018-04" db="EMBL/GenBank/DDBJ databases">
        <authorList>
            <person name="Zhang X."/>
            <person name="Yuan J."/>
            <person name="Li F."/>
            <person name="Xiang J."/>
        </authorList>
    </citation>
    <scope>NUCLEOTIDE SEQUENCE [LARGE SCALE GENOMIC DNA]</scope>
    <source>
        <tissue evidence="5">Muscle</tissue>
    </source>
</reference>
<feature type="transmembrane region" description="Helical" evidence="4">
    <location>
        <begin position="64"/>
        <end position="87"/>
    </location>
</feature>
<evidence type="ECO:0000256" key="4">
    <source>
        <dbReference type="SAM" id="Phobius"/>
    </source>
</evidence>
<dbReference type="Proteomes" id="UP000283509">
    <property type="component" value="Unassembled WGS sequence"/>
</dbReference>
<evidence type="ECO:0000256" key="2">
    <source>
        <dbReference type="ARBA" id="ARBA00022676"/>
    </source>
</evidence>
<dbReference type="AlphaFoldDB" id="A0A423TWW8"/>
<proteinExistence type="inferred from homology"/>
<protein>
    <submittedName>
        <fullName evidence="5">UDP-glucuronosyltransferase 2B1</fullName>
    </submittedName>
</protein>
<dbReference type="GO" id="GO:0008194">
    <property type="term" value="F:UDP-glycosyltransferase activity"/>
    <property type="evidence" value="ECO:0007669"/>
    <property type="project" value="InterPro"/>
</dbReference>
<dbReference type="EMBL" id="QCYY01001043">
    <property type="protein sequence ID" value="ROT80959.1"/>
    <property type="molecule type" value="Genomic_DNA"/>
</dbReference>
<keyword evidence="2" id="KW-0328">Glycosyltransferase</keyword>
<keyword evidence="6" id="KW-1185">Reference proteome</keyword>